<dbReference type="InterPro" id="IPR023346">
    <property type="entry name" value="Lysozyme-like_dom_sf"/>
</dbReference>
<comment type="caution">
    <text evidence="3">The sequence shown here is derived from an EMBL/GenBank/DDBJ whole genome shotgun (WGS) entry which is preliminary data.</text>
</comment>
<name>A0A2H0TJ70_9BACT</name>
<reference evidence="4" key="1">
    <citation type="submission" date="2017-09" db="EMBL/GenBank/DDBJ databases">
        <title>Depth-based differentiation of microbial function through sediment-hosted aquifers and enrichment of novel symbionts in the deep terrestrial subsurface.</title>
        <authorList>
            <person name="Probst A.J."/>
            <person name="Ladd B."/>
            <person name="Jarett J.K."/>
            <person name="Geller-Mcgrath D.E."/>
            <person name="Sieber C.M.K."/>
            <person name="Emerson J.B."/>
            <person name="Anantharaman K."/>
            <person name="Thomas B.C."/>
            <person name="Malmstrom R."/>
            <person name="Stieglmeier M."/>
            <person name="Klingl A."/>
            <person name="Woyke T."/>
            <person name="Ryan C.M."/>
            <person name="Banfield J.F."/>
        </authorList>
    </citation>
    <scope>NUCLEOTIDE SEQUENCE [LARGE SCALE GENOMIC DNA]</scope>
</reference>
<proteinExistence type="predicted"/>
<organism evidence="3 4">
    <name type="scientific">Candidatus Nealsonbacteria bacterium CG10_big_fil_rev_8_21_14_0_10_37_25</name>
    <dbReference type="NCBI Taxonomy" id="1974711"/>
    <lineage>
        <taxon>Bacteria</taxon>
        <taxon>Candidatus Nealsoniibacteriota</taxon>
    </lineage>
</organism>
<dbReference type="Pfam" id="PF13406">
    <property type="entry name" value="SLT_2"/>
    <property type="match status" value="1"/>
</dbReference>
<dbReference type="InterPro" id="IPR031304">
    <property type="entry name" value="SLT_2"/>
</dbReference>
<dbReference type="Proteomes" id="UP000228909">
    <property type="component" value="Unassembled WGS sequence"/>
</dbReference>
<sequence length="288" mass="31970">IKGLKSTLESQKEKLDEGKDELGRVVKMQTFQKQQSEETRKEQEQVLKMTEAQYQQYLKEKKEVEKRAVEIRARIFQLAQIPDVEAPTFGQALEIVRWVQQMTGVRPAFLLSIITQESALGRNVGQCYIANTTSGASVGITTGRRFTQGIHPTRDLPKFIQITKELGKDPLKTPISCTMILNGKEYGWGGAMGPAQFIPSAWLLIKNQVTSILGVQPNPWNIKDSFLAAGVLLRENGAATSETGAAARYFGTSGIGYESTVMKRAACIQTFIDKGTIDSHCERLVFIP</sequence>
<feature type="domain" description="Transglycosylase SLT" evidence="2">
    <location>
        <begin position="58"/>
        <end position="203"/>
    </location>
</feature>
<evidence type="ECO:0000313" key="3">
    <source>
        <dbReference type="EMBL" id="PIR71567.1"/>
    </source>
</evidence>
<protein>
    <recommendedName>
        <fullName evidence="2">Transglycosylase SLT domain-containing protein</fullName>
    </recommendedName>
</protein>
<dbReference type="AlphaFoldDB" id="A0A2H0TJ70"/>
<evidence type="ECO:0000259" key="2">
    <source>
        <dbReference type="Pfam" id="PF13406"/>
    </source>
</evidence>
<feature type="non-terminal residue" evidence="3">
    <location>
        <position position="1"/>
    </location>
</feature>
<evidence type="ECO:0000256" key="1">
    <source>
        <dbReference type="SAM" id="MobiDB-lite"/>
    </source>
</evidence>
<accession>A0A2H0TJ70</accession>
<evidence type="ECO:0000313" key="4">
    <source>
        <dbReference type="Proteomes" id="UP000228909"/>
    </source>
</evidence>
<dbReference type="EMBL" id="PFCK01000054">
    <property type="protein sequence ID" value="PIR71567.1"/>
    <property type="molecule type" value="Genomic_DNA"/>
</dbReference>
<dbReference type="SUPFAM" id="SSF53955">
    <property type="entry name" value="Lysozyme-like"/>
    <property type="match status" value="1"/>
</dbReference>
<dbReference type="Gene3D" id="1.10.8.350">
    <property type="entry name" value="Bacterial muramidase"/>
    <property type="match status" value="1"/>
</dbReference>
<feature type="region of interest" description="Disordered" evidence="1">
    <location>
        <begin position="1"/>
        <end position="21"/>
    </location>
</feature>
<feature type="compositionally biased region" description="Basic and acidic residues" evidence="1">
    <location>
        <begin position="10"/>
        <end position="21"/>
    </location>
</feature>
<gene>
    <name evidence="3" type="ORF">COU43_01920</name>
</gene>